<keyword evidence="8" id="KW-0472">Membrane</keyword>
<dbReference type="AlphaFoldDB" id="A0A2A6BCL6"/>
<dbReference type="Gene3D" id="3.90.550.10">
    <property type="entry name" value="Spore Coat Polysaccharide Biosynthesis Protein SpsA, Chain A"/>
    <property type="match status" value="2"/>
</dbReference>
<dbReference type="PANTHER" id="PTHR12270">
    <property type="entry name" value="GLYCOSYLTRANSFERASE-RELATED"/>
    <property type="match status" value="1"/>
</dbReference>
<dbReference type="EnsemblMetazoa" id="PPA15987.1">
    <property type="protein sequence ID" value="PPA15987.1"/>
    <property type="gene ID" value="WBGene00105541"/>
</dbReference>
<keyword evidence="9" id="KW-0325">Glycoprotein</keyword>
<evidence type="ECO:0000313" key="10">
    <source>
        <dbReference type="EnsemblMetazoa" id="PPA15987.1"/>
    </source>
</evidence>
<evidence type="ECO:0000256" key="7">
    <source>
        <dbReference type="ARBA" id="ARBA00023034"/>
    </source>
</evidence>
<keyword evidence="3" id="KW-0808">Transferase</keyword>
<dbReference type="OrthoDB" id="411524at2759"/>
<keyword evidence="7" id="KW-0333">Golgi apparatus</keyword>
<keyword evidence="6" id="KW-1133">Transmembrane helix</keyword>
<evidence type="ECO:0000256" key="6">
    <source>
        <dbReference type="ARBA" id="ARBA00022989"/>
    </source>
</evidence>
<dbReference type="PANTHER" id="PTHR12270:SF25">
    <property type="entry name" value="GLYCOSYLTRANSFERASE-LIKE PROTEIN LARGE"/>
    <property type="match status" value="1"/>
</dbReference>
<dbReference type="Proteomes" id="UP000005239">
    <property type="component" value="Unassembled WGS sequence"/>
</dbReference>
<dbReference type="InterPro" id="IPR002495">
    <property type="entry name" value="Glyco_trans_8"/>
</dbReference>
<reference evidence="10" key="2">
    <citation type="submission" date="2022-06" db="UniProtKB">
        <authorList>
            <consortium name="EnsemblMetazoa"/>
        </authorList>
    </citation>
    <scope>IDENTIFICATION</scope>
    <source>
        <strain evidence="10">PS312</strain>
    </source>
</reference>
<evidence type="ECO:0000313" key="11">
    <source>
        <dbReference type="Proteomes" id="UP000005239"/>
    </source>
</evidence>
<dbReference type="InterPro" id="IPR051292">
    <property type="entry name" value="Xyl/GlcA_transferase"/>
</dbReference>
<dbReference type="SUPFAM" id="SSF53448">
    <property type="entry name" value="Nucleotide-diphospho-sugar transferases"/>
    <property type="match status" value="2"/>
</dbReference>
<evidence type="ECO:0000256" key="4">
    <source>
        <dbReference type="ARBA" id="ARBA00022692"/>
    </source>
</evidence>
<dbReference type="Pfam" id="PF13896">
    <property type="entry name" value="Glyco_transf_49"/>
    <property type="match status" value="2"/>
</dbReference>
<organism evidence="10 11">
    <name type="scientific">Pristionchus pacificus</name>
    <name type="common">Parasitic nematode worm</name>
    <dbReference type="NCBI Taxonomy" id="54126"/>
    <lineage>
        <taxon>Eukaryota</taxon>
        <taxon>Metazoa</taxon>
        <taxon>Ecdysozoa</taxon>
        <taxon>Nematoda</taxon>
        <taxon>Chromadorea</taxon>
        <taxon>Rhabditida</taxon>
        <taxon>Rhabditina</taxon>
        <taxon>Diplogasteromorpha</taxon>
        <taxon>Diplogasteroidea</taxon>
        <taxon>Neodiplogasteridae</taxon>
        <taxon>Pristionchus</taxon>
    </lineage>
</organism>
<dbReference type="GO" id="GO:0042285">
    <property type="term" value="F:xylosyltransferase activity"/>
    <property type="evidence" value="ECO:0000318"/>
    <property type="project" value="GO_Central"/>
</dbReference>
<protein>
    <submittedName>
        <fullName evidence="10">Lge-1</fullName>
    </submittedName>
</protein>
<name>A0A2A6BCL6_PRIPA</name>
<dbReference type="Pfam" id="PF01501">
    <property type="entry name" value="Glyco_transf_8"/>
    <property type="match status" value="1"/>
</dbReference>
<gene>
    <name evidence="10" type="primary">WBGene00105541</name>
</gene>
<keyword evidence="11" id="KW-1185">Reference proteome</keyword>
<sequence length="674" mass="77655">MFSQMTRRISPIRLLYALGITACIAVTLCMLFSIEVYYLVGNFRVLPVWSEGVFTFPEREQQREEECKEHHIALVLGGYQVVNRASALFKSILYHHRGPLVFHFITDNKSEEVLPTIFDTWHLPAVRYYTYDMEKYKSRVDWIPNAHYSAVFGLMKLVIPDILSLDVEKVLLLDSDLIVLGDITPIFDSFKGSNESALFAMGENNSPWYTQATSTRRRWPARGRGFNSGVVLVNLERIRKTNWSLMWKSETEERLKEYGKVQLADQDVFNALAVSHPGMVVQLPCVYNLQLGAQSQPENCQKDVKIAHFNSPEKMQLRTKFVVHYAQQYTVYQSMDGYVFRLRKDCSTNTTSSLLKDLNTNEENDSECGALFTAIRTIYRTHLYFNGFPSSTIAGDVTLVTQLSVDRFDIFEKVLDTWEGPVSAVVYCTDAELSQIEEFMDASQMARGRKNIALHAVFKIGRYYPINYLRNVALNASKTDFAYLADVDFIPSRGLYENLRSVVQNVNMNKKALVVPAFEIASSEKLHFPRTREELIREWDDGKIQPFRTDIWPAGHNSTDYDKWKEAESPYEVEWKPGYEPYAVIARNSTPLYDERFVGFGWNKVSHLMSLHADGYRFEVVPSAFTVHHPHPPSFEISRYRGSALYRKCMRILRNQFARDLHFQKLAQAAVAKP</sequence>
<reference evidence="11" key="1">
    <citation type="journal article" date="2008" name="Nat. Genet.">
        <title>The Pristionchus pacificus genome provides a unique perspective on nematode lifestyle and parasitism.</title>
        <authorList>
            <person name="Dieterich C."/>
            <person name="Clifton S.W."/>
            <person name="Schuster L.N."/>
            <person name="Chinwalla A."/>
            <person name="Delehaunty K."/>
            <person name="Dinkelacker I."/>
            <person name="Fulton L."/>
            <person name="Fulton R."/>
            <person name="Godfrey J."/>
            <person name="Minx P."/>
            <person name="Mitreva M."/>
            <person name="Roeseler W."/>
            <person name="Tian H."/>
            <person name="Witte H."/>
            <person name="Yang S.P."/>
            <person name="Wilson R.K."/>
            <person name="Sommer R.J."/>
        </authorList>
    </citation>
    <scope>NUCLEOTIDE SEQUENCE [LARGE SCALE GENOMIC DNA]</scope>
    <source>
        <strain evidence="11">PS312</strain>
    </source>
</reference>
<dbReference type="GO" id="GO:0000139">
    <property type="term" value="C:Golgi membrane"/>
    <property type="evidence" value="ECO:0007669"/>
    <property type="project" value="UniProtKB-SubCell"/>
</dbReference>
<dbReference type="FunFam" id="3.90.550.10:FF:000229">
    <property type="entry name" value="Glycosyltransferase-like protein LARGE"/>
    <property type="match status" value="1"/>
</dbReference>
<evidence type="ECO:0000256" key="9">
    <source>
        <dbReference type="ARBA" id="ARBA00023180"/>
    </source>
</evidence>
<dbReference type="FunFam" id="3.90.550.10:FF:000016">
    <property type="entry name" value="LARGE xylosyl- and glucuronyltransferase 2"/>
    <property type="match status" value="1"/>
</dbReference>
<evidence type="ECO:0000256" key="1">
    <source>
        <dbReference type="ARBA" id="ARBA00004323"/>
    </source>
</evidence>
<dbReference type="GO" id="GO:0015020">
    <property type="term" value="F:glucuronosyltransferase activity"/>
    <property type="evidence" value="ECO:0000318"/>
    <property type="project" value="GO_Central"/>
</dbReference>
<dbReference type="InterPro" id="IPR029044">
    <property type="entry name" value="Nucleotide-diphossugar_trans"/>
</dbReference>
<dbReference type="GO" id="GO:0005794">
    <property type="term" value="C:Golgi apparatus"/>
    <property type="evidence" value="ECO:0000318"/>
    <property type="project" value="GO_Central"/>
</dbReference>
<accession>A0A2A6BCL6</accession>
<comment type="subcellular location">
    <subcellularLocation>
        <location evidence="1">Golgi apparatus membrane</location>
        <topology evidence="1">Single-pass type II membrane protein</topology>
    </subcellularLocation>
</comment>
<evidence type="ECO:0000256" key="5">
    <source>
        <dbReference type="ARBA" id="ARBA00022968"/>
    </source>
</evidence>
<accession>A0A8R1YJP7</accession>
<evidence type="ECO:0000256" key="3">
    <source>
        <dbReference type="ARBA" id="ARBA00022679"/>
    </source>
</evidence>
<keyword evidence="4" id="KW-0812">Transmembrane</keyword>
<proteinExistence type="predicted"/>
<keyword evidence="2" id="KW-0328">Glycosyltransferase</keyword>
<keyword evidence="5" id="KW-0735">Signal-anchor</keyword>
<dbReference type="GO" id="GO:0035269">
    <property type="term" value="P:protein O-linked glycosylation via mannose"/>
    <property type="evidence" value="ECO:0000318"/>
    <property type="project" value="GO_Central"/>
</dbReference>
<evidence type="ECO:0000256" key="8">
    <source>
        <dbReference type="ARBA" id="ARBA00023136"/>
    </source>
</evidence>
<evidence type="ECO:0000256" key="2">
    <source>
        <dbReference type="ARBA" id="ARBA00022676"/>
    </source>
</evidence>